<feature type="transmembrane region" description="Helical" evidence="6">
    <location>
        <begin position="287"/>
        <end position="309"/>
    </location>
</feature>
<comment type="subcellular location">
    <subcellularLocation>
        <location evidence="1">Membrane</location>
        <topology evidence="1">Multi-pass membrane protein</topology>
    </subcellularLocation>
</comment>
<feature type="compositionally biased region" description="Polar residues" evidence="5">
    <location>
        <begin position="555"/>
        <end position="571"/>
    </location>
</feature>
<feature type="transmembrane region" description="Helical" evidence="6">
    <location>
        <begin position="216"/>
        <end position="233"/>
    </location>
</feature>
<organism evidence="8 9">
    <name type="scientific">Epicoccum nigrum</name>
    <name type="common">Soil fungus</name>
    <name type="synonym">Epicoccum purpurascens</name>
    <dbReference type="NCBI Taxonomy" id="105696"/>
    <lineage>
        <taxon>Eukaryota</taxon>
        <taxon>Fungi</taxon>
        <taxon>Dikarya</taxon>
        <taxon>Ascomycota</taxon>
        <taxon>Pezizomycotina</taxon>
        <taxon>Dothideomycetes</taxon>
        <taxon>Pleosporomycetidae</taxon>
        <taxon>Pleosporales</taxon>
        <taxon>Pleosporineae</taxon>
        <taxon>Didymellaceae</taxon>
        <taxon>Epicoccum</taxon>
    </lineage>
</organism>
<feature type="transmembrane region" description="Helical" evidence="6">
    <location>
        <begin position="356"/>
        <end position="373"/>
    </location>
</feature>
<accession>A0A1Y2LXG1</accession>
<feature type="transmembrane region" description="Helical" evidence="6">
    <location>
        <begin position="20"/>
        <end position="45"/>
    </location>
</feature>
<gene>
    <name evidence="8" type="ORF">B5807_07932</name>
</gene>
<evidence type="ECO:0000259" key="7">
    <source>
        <dbReference type="PROSITE" id="PS50850"/>
    </source>
</evidence>
<evidence type="ECO:0000256" key="4">
    <source>
        <dbReference type="ARBA" id="ARBA00023136"/>
    </source>
</evidence>
<dbReference type="PROSITE" id="PS50850">
    <property type="entry name" value="MFS"/>
    <property type="match status" value="1"/>
</dbReference>
<dbReference type="InterPro" id="IPR020846">
    <property type="entry name" value="MFS_dom"/>
</dbReference>
<dbReference type="InterPro" id="IPR011701">
    <property type="entry name" value="MFS"/>
</dbReference>
<dbReference type="AlphaFoldDB" id="A0A1Y2LXG1"/>
<feature type="transmembrane region" description="Helical" evidence="6">
    <location>
        <begin position="57"/>
        <end position="75"/>
    </location>
</feature>
<keyword evidence="4 6" id="KW-0472">Membrane</keyword>
<evidence type="ECO:0000256" key="5">
    <source>
        <dbReference type="SAM" id="MobiDB-lite"/>
    </source>
</evidence>
<dbReference type="GO" id="GO:0022857">
    <property type="term" value="F:transmembrane transporter activity"/>
    <property type="evidence" value="ECO:0007669"/>
    <property type="project" value="InterPro"/>
</dbReference>
<feature type="transmembrane region" description="Helical" evidence="6">
    <location>
        <begin position="175"/>
        <end position="195"/>
    </location>
</feature>
<evidence type="ECO:0000256" key="3">
    <source>
        <dbReference type="ARBA" id="ARBA00022989"/>
    </source>
</evidence>
<dbReference type="OMA" id="FAVWGST"/>
<evidence type="ECO:0000256" key="2">
    <source>
        <dbReference type="ARBA" id="ARBA00022692"/>
    </source>
</evidence>
<dbReference type="InParanoid" id="A0A1Y2LXG1"/>
<feature type="transmembrane region" description="Helical" evidence="6">
    <location>
        <begin position="145"/>
        <end position="169"/>
    </location>
</feature>
<dbReference type="EMBL" id="KZ107846">
    <property type="protein sequence ID" value="OSS48493.1"/>
    <property type="molecule type" value="Genomic_DNA"/>
</dbReference>
<dbReference type="GO" id="GO:0005886">
    <property type="term" value="C:plasma membrane"/>
    <property type="evidence" value="ECO:0007669"/>
    <property type="project" value="TreeGrafter"/>
</dbReference>
<feature type="transmembrane region" description="Helical" evidence="6">
    <location>
        <begin position="87"/>
        <end position="106"/>
    </location>
</feature>
<feature type="transmembrane region" description="Helical" evidence="6">
    <location>
        <begin position="112"/>
        <end position="133"/>
    </location>
</feature>
<dbReference type="PANTHER" id="PTHR23501:SF43">
    <property type="entry name" value="MULTIDRUG TRANSPORTER, PUTATIVE (AFU_ORTHOLOGUE AFUA_6G03040)-RELATED"/>
    <property type="match status" value="1"/>
</dbReference>
<evidence type="ECO:0000256" key="1">
    <source>
        <dbReference type="ARBA" id="ARBA00004141"/>
    </source>
</evidence>
<dbReference type="PRINTS" id="PR01036">
    <property type="entry name" value="TCRTETB"/>
</dbReference>
<protein>
    <recommendedName>
        <fullName evidence="7">Major facilitator superfamily (MFS) profile domain-containing protein</fullName>
    </recommendedName>
</protein>
<feature type="transmembrane region" description="Helical" evidence="6">
    <location>
        <begin position="491"/>
        <end position="510"/>
    </location>
</feature>
<reference evidence="8 9" key="1">
    <citation type="journal article" date="2017" name="Genome Announc.">
        <title>Genome sequence of the saprophytic ascomycete Epicoccum nigrum ICMP 19927 strain isolated from New Zealand.</title>
        <authorList>
            <person name="Fokin M."/>
            <person name="Fleetwood D."/>
            <person name="Weir B.S."/>
            <person name="Villas-Boas S.G."/>
        </authorList>
    </citation>
    <scope>NUCLEOTIDE SEQUENCE [LARGE SCALE GENOMIC DNA]</scope>
    <source>
        <strain evidence="8 9">ICMP 19927</strain>
    </source>
</reference>
<dbReference type="InterPro" id="IPR036259">
    <property type="entry name" value="MFS_trans_sf"/>
</dbReference>
<evidence type="ECO:0000313" key="9">
    <source>
        <dbReference type="Proteomes" id="UP000193240"/>
    </source>
</evidence>
<sequence length="577" mass="61593">MSNDTRPIAKLATLSGHRLWINVAILCVGLFLSALETTIIATALVSIGNSLGDYSKASWVVTSYLLSYTGFLTIFARCSDVFGRKTILLIGLVTFTAASCACGAATSMIQLIIFRAFQGLGGAGIYSLAMRAITEIPSQKTMGPVAGLIGVVFACSSIAGPLLGGAIVSSSSWRWVFYLNAPAGGVLILLVIFIFPANATPLQLSYKDLQRVDWTGGWLSLAAITLLIFALQSGGSEYEWNSAPVVSTLVGAGTCLVLFLLYEAFLGRGSKDDQTLPIYPTRLLKNWRLNAALLTSLIIGFPFMITIIQLPQSFQIVASRSAVRAGIDMIPLLIFSALGSGLGGALCSRKPIERELLAISFMLQLIGLGPLYSVRLTGAALASHYVYESLAGLGFGLSLSSITIVARRSVDEDDLSVAMGLTTQLRVLGGLIGIGAAQSLLNRVTGRDLKSYVSAEVRARLQSSVENIHTLSKEQQDTVRRFYGRGYRQQIIVSLSTAALGLVLALAMTATRGATVEKDTPDETPSEDSELRRLPPLETYQIDQVGHVSDPSDVGSLTTAPTIRNPKNSPQELLESV</sequence>
<feature type="transmembrane region" description="Helical" evidence="6">
    <location>
        <begin position="329"/>
        <end position="347"/>
    </location>
</feature>
<evidence type="ECO:0000313" key="8">
    <source>
        <dbReference type="EMBL" id="OSS48493.1"/>
    </source>
</evidence>
<dbReference type="SUPFAM" id="SSF103473">
    <property type="entry name" value="MFS general substrate transporter"/>
    <property type="match status" value="1"/>
</dbReference>
<name>A0A1Y2LXG1_EPING</name>
<feature type="transmembrane region" description="Helical" evidence="6">
    <location>
        <begin position="385"/>
        <end position="406"/>
    </location>
</feature>
<feature type="region of interest" description="Disordered" evidence="5">
    <location>
        <begin position="515"/>
        <end position="577"/>
    </location>
</feature>
<feature type="transmembrane region" description="Helical" evidence="6">
    <location>
        <begin position="245"/>
        <end position="266"/>
    </location>
</feature>
<feature type="domain" description="Major facilitator superfamily (MFS) profile" evidence="7">
    <location>
        <begin position="22"/>
        <end position="513"/>
    </location>
</feature>
<dbReference type="Gene3D" id="1.20.1250.20">
    <property type="entry name" value="MFS general substrate transporter like domains"/>
    <property type="match status" value="1"/>
</dbReference>
<keyword evidence="2 6" id="KW-0812">Transmembrane</keyword>
<dbReference type="Proteomes" id="UP000193240">
    <property type="component" value="Unassembled WGS sequence"/>
</dbReference>
<proteinExistence type="predicted"/>
<dbReference type="Pfam" id="PF07690">
    <property type="entry name" value="MFS_1"/>
    <property type="match status" value="1"/>
</dbReference>
<dbReference type="PANTHER" id="PTHR23501">
    <property type="entry name" value="MAJOR FACILITATOR SUPERFAMILY"/>
    <property type="match status" value="1"/>
</dbReference>
<keyword evidence="3 6" id="KW-1133">Transmembrane helix</keyword>
<keyword evidence="9" id="KW-1185">Reference proteome</keyword>
<evidence type="ECO:0000256" key="6">
    <source>
        <dbReference type="SAM" id="Phobius"/>
    </source>
</evidence>